<dbReference type="SMART" id="SM00025">
    <property type="entry name" value="Pumilio"/>
    <property type="match status" value="7"/>
</dbReference>
<dbReference type="InterPro" id="IPR011989">
    <property type="entry name" value="ARM-like"/>
</dbReference>
<dbReference type="PROSITE" id="PS50302">
    <property type="entry name" value="PUM"/>
    <property type="match status" value="5"/>
</dbReference>
<organism evidence="5 6">
    <name type="scientific">Mucor saturninus</name>
    <dbReference type="NCBI Taxonomy" id="64648"/>
    <lineage>
        <taxon>Eukaryota</taxon>
        <taxon>Fungi</taxon>
        <taxon>Fungi incertae sedis</taxon>
        <taxon>Mucoromycota</taxon>
        <taxon>Mucoromycotina</taxon>
        <taxon>Mucoromycetes</taxon>
        <taxon>Mucorales</taxon>
        <taxon>Mucorineae</taxon>
        <taxon>Mucoraceae</taxon>
        <taxon>Mucor</taxon>
    </lineage>
</organism>
<feature type="repeat" description="Pumilio" evidence="2">
    <location>
        <begin position="378"/>
        <end position="413"/>
    </location>
</feature>
<dbReference type="EMBL" id="JAEPRD010000013">
    <property type="protein sequence ID" value="KAG2209981.1"/>
    <property type="molecule type" value="Genomic_DNA"/>
</dbReference>
<dbReference type="InterPro" id="IPR033133">
    <property type="entry name" value="PUM-HD"/>
</dbReference>
<keyword evidence="6" id="KW-1185">Reference proteome</keyword>
<dbReference type="PROSITE" id="PS50303">
    <property type="entry name" value="PUM_HD"/>
    <property type="match status" value="1"/>
</dbReference>
<dbReference type="GO" id="GO:0005737">
    <property type="term" value="C:cytoplasm"/>
    <property type="evidence" value="ECO:0007669"/>
    <property type="project" value="TreeGrafter"/>
</dbReference>
<dbReference type="GO" id="GO:0010608">
    <property type="term" value="P:post-transcriptional regulation of gene expression"/>
    <property type="evidence" value="ECO:0007669"/>
    <property type="project" value="TreeGrafter"/>
</dbReference>
<dbReference type="GO" id="GO:0003730">
    <property type="term" value="F:mRNA 3'-UTR binding"/>
    <property type="evidence" value="ECO:0007669"/>
    <property type="project" value="TreeGrafter"/>
</dbReference>
<evidence type="ECO:0000256" key="2">
    <source>
        <dbReference type="PROSITE-ProRule" id="PRU00317"/>
    </source>
</evidence>
<evidence type="ECO:0000259" key="4">
    <source>
        <dbReference type="PROSITE" id="PS50303"/>
    </source>
</evidence>
<dbReference type="InterPro" id="IPR033712">
    <property type="entry name" value="Pumilio_RNA-bd"/>
</dbReference>
<dbReference type="Proteomes" id="UP000603453">
    <property type="component" value="Unassembled WGS sequence"/>
</dbReference>
<evidence type="ECO:0000313" key="6">
    <source>
        <dbReference type="Proteomes" id="UP000603453"/>
    </source>
</evidence>
<dbReference type="OrthoDB" id="668540at2759"/>
<feature type="domain" description="PUM-HD" evidence="4">
    <location>
        <begin position="317"/>
        <end position="669"/>
    </location>
</feature>
<protein>
    <recommendedName>
        <fullName evidence="4">PUM-HD domain-containing protein</fullName>
    </recommendedName>
</protein>
<feature type="repeat" description="Pumilio" evidence="2">
    <location>
        <begin position="526"/>
        <end position="566"/>
    </location>
</feature>
<evidence type="ECO:0000256" key="3">
    <source>
        <dbReference type="SAM" id="MobiDB-lite"/>
    </source>
</evidence>
<keyword evidence="1" id="KW-0677">Repeat</keyword>
<gene>
    <name evidence="5" type="ORF">INT47_003417</name>
</gene>
<dbReference type="Pfam" id="PF00806">
    <property type="entry name" value="PUF"/>
    <property type="match status" value="8"/>
</dbReference>
<dbReference type="SUPFAM" id="SSF48371">
    <property type="entry name" value="ARM repeat"/>
    <property type="match status" value="1"/>
</dbReference>
<dbReference type="InterPro" id="IPR016024">
    <property type="entry name" value="ARM-type_fold"/>
</dbReference>
<dbReference type="CDD" id="cd07920">
    <property type="entry name" value="Pumilio"/>
    <property type="match status" value="1"/>
</dbReference>
<proteinExistence type="predicted"/>
<accession>A0A8H7RF23</accession>
<dbReference type="InterPro" id="IPR001313">
    <property type="entry name" value="Pumilio_RNA-bd_rpt"/>
</dbReference>
<evidence type="ECO:0000256" key="1">
    <source>
        <dbReference type="ARBA" id="ARBA00022737"/>
    </source>
</evidence>
<dbReference type="AlphaFoldDB" id="A0A8H7RF23"/>
<name>A0A8H7RF23_9FUNG</name>
<feature type="repeat" description="Pumilio" evidence="2">
    <location>
        <begin position="608"/>
        <end position="646"/>
    </location>
</feature>
<dbReference type="PANTHER" id="PTHR12537:SF48">
    <property type="entry name" value="MEIOTIC COILED-COIL PROTEIN 2"/>
    <property type="match status" value="1"/>
</dbReference>
<feature type="repeat" description="Pumilio" evidence="2">
    <location>
        <begin position="414"/>
        <end position="449"/>
    </location>
</feature>
<comment type="caution">
    <text evidence="5">The sequence shown here is derived from an EMBL/GenBank/DDBJ whole genome shotgun (WGS) entry which is preliminary data.</text>
</comment>
<feature type="repeat" description="Pumilio" evidence="2">
    <location>
        <begin position="490"/>
        <end position="525"/>
    </location>
</feature>
<sequence length="685" mass="78181">MLAAPNNPTRQSNDGTKGNKKYQLSFDAFDSPFHTPSLFGSIKYNDFNNQHSKYDAFYSSQKEDFRGLNYPLNAPQPTTAPPPSSESFFHAMVDLESSGTRTPSPNNDHFIGDDFFKVENTAPPFLYNHQSYQRKTELTTSSLTYPDTFSGVFYDQQLQSDDNNLHYIDRLSNDDLRHQLRESIDQIQRLVMQLNVLHIESEKKKAMFMNIQNTLANKDLEFQEKEQKLSLAVQYCDKQTKKVNSMKAEIAMYQSLVLSKGLELPAISGDMAVTMESSEIKFSNNKSKYPETSTSVETVRNNSADPEVYYNTGRRWSEEKSLAIMTPTAAVITDKNVNVNWDSLVDRIITDTDQKASLFLQSKFKCATLDQKQVIFDSILTQVQDLMTNRFGNFLVQKLLELGTEEQVEALGNSMKGRILELTCQPFGCHVVQKALDHVSEPVKSCLVSELFVRIPETITHKYACHVWQKVFEIRWTITPPPMMKHVHASLKGHWDQVALDETGSLVIQNIFENLTEKDKRPILNEVLKNTVAISKGQWGNWVIQHILEQAEKSSDREAAFKIVIEEGVQLSTDQFASKVVEKALRIGGEEFLSKFIKRVSTVNHTHRHRMPLIDIASDQYGNYVVQWLINNAAEEQRISICRLIKRHMVSLRGSKYGQRVAFLVEKVLRNVEVTTYPLASSSKQ</sequence>
<dbReference type="PANTHER" id="PTHR12537">
    <property type="entry name" value="RNA BINDING PROTEIN PUMILIO-RELATED"/>
    <property type="match status" value="1"/>
</dbReference>
<reference evidence="5" key="1">
    <citation type="submission" date="2020-12" db="EMBL/GenBank/DDBJ databases">
        <title>Metabolic potential, ecology and presence of endohyphal bacteria is reflected in genomic diversity of Mucoromycotina.</title>
        <authorList>
            <person name="Muszewska A."/>
            <person name="Okrasinska A."/>
            <person name="Steczkiewicz K."/>
            <person name="Drgas O."/>
            <person name="Orlowska M."/>
            <person name="Perlinska-Lenart U."/>
            <person name="Aleksandrzak-Piekarczyk T."/>
            <person name="Szatraj K."/>
            <person name="Zielenkiewicz U."/>
            <person name="Pilsyk S."/>
            <person name="Malc E."/>
            <person name="Mieczkowski P."/>
            <person name="Kruszewska J.S."/>
            <person name="Biernat P."/>
            <person name="Pawlowska J."/>
        </authorList>
    </citation>
    <scope>NUCLEOTIDE SEQUENCE</scope>
    <source>
        <strain evidence="5">WA0000017839</strain>
    </source>
</reference>
<feature type="compositionally biased region" description="Polar residues" evidence="3">
    <location>
        <begin position="1"/>
        <end position="16"/>
    </location>
</feature>
<dbReference type="Gene3D" id="1.25.10.10">
    <property type="entry name" value="Leucine-rich Repeat Variant"/>
    <property type="match status" value="1"/>
</dbReference>
<feature type="region of interest" description="Disordered" evidence="3">
    <location>
        <begin position="1"/>
        <end position="21"/>
    </location>
</feature>
<evidence type="ECO:0000313" key="5">
    <source>
        <dbReference type="EMBL" id="KAG2209981.1"/>
    </source>
</evidence>